<evidence type="ECO:0000313" key="4">
    <source>
        <dbReference type="Proteomes" id="UP001331761"/>
    </source>
</evidence>
<feature type="compositionally biased region" description="Low complexity" evidence="1">
    <location>
        <begin position="134"/>
        <end position="147"/>
    </location>
</feature>
<evidence type="ECO:0000313" key="3">
    <source>
        <dbReference type="EMBL" id="KAK5967847.1"/>
    </source>
</evidence>
<protein>
    <submittedName>
        <fullName evidence="3">Uncharacterized protein</fullName>
    </submittedName>
</protein>
<feature type="chain" id="PRO_5042851556" evidence="2">
    <location>
        <begin position="21"/>
        <end position="214"/>
    </location>
</feature>
<proteinExistence type="predicted"/>
<evidence type="ECO:0000256" key="2">
    <source>
        <dbReference type="SAM" id="SignalP"/>
    </source>
</evidence>
<feature type="compositionally biased region" description="Basic and acidic residues" evidence="1">
    <location>
        <begin position="153"/>
        <end position="183"/>
    </location>
</feature>
<feature type="non-terminal residue" evidence="3">
    <location>
        <position position="214"/>
    </location>
</feature>
<keyword evidence="2" id="KW-0732">Signal</keyword>
<feature type="compositionally biased region" description="Polar residues" evidence="1">
    <location>
        <begin position="186"/>
        <end position="196"/>
    </location>
</feature>
<evidence type="ECO:0000256" key="1">
    <source>
        <dbReference type="SAM" id="MobiDB-lite"/>
    </source>
</evidence>
<sequence length="214" mass="23250">MTSMKLFIIPWLLIASTVTAQNAAASGPAVPAPNAQFVDIPFYQFLQRQNQINNAILLNNAMLANSLGAVPKEHHIRLPNTMPFPAANLPTGPALFQNFPQPIPPVPPATGIYDVLSHGLRVNPVLVPTPSPPTQRTTISTTTSTAAPPRPAVKSEENAPVASEERHRGERKKVIDRSAELDKQIAASTSRTSSFRQLEEEIRDDTYGTTTTEK</sequence>
<accession>A0AAN8IFX8</accession>
<feature type="signal peptide" evidence="2">
    <location>
        <begin position="1"/>
        <end position="20"/>
    </location>
</feature>
<comment type="caution">
    <text evidence="3">The sequence shown here is derived from an EMBL/GenBank/DDBJ whole genome shotgun (WGS) entry which is preliminary data.</text>
</comment>
<organism evidence="3 4">
    <name type="scientific">Trichostrongylus colubriformis</name>
    <name type="common">Black scour worm</name>
    <dbReference type="NCBI Taxonomy" id="6319"/>
    <lineage>
        <taxon>Eukaryota</taxon>
        <taxon>Metazoa</taxon>
        <taxon>Ecdysozoa</taxon>
        <taxon>Nematoda</taxon>
        <taxon>Chromadorea</taxon>
        <taxon>Rhabditida</taxon>
        <taxon>Rhabditina</taxon>
        <taxon>Rhabditomorpha</taxon>
        <taxon>Strongyloidea</taxon>
        <taxon>Trichostrongylidae</taxon>
        <taxon>Trichostrongylus</taxon>
    </lineage>
</organism>
<dbReference type="AlphaFoldDB" id="A0AAN8IFX8"/>
<reference evidence="3 4" key="1">
    <citation type="submission" date="2019-10" db="EMBL/GenBank/DDBJ databases">
        <title>Assembly and Annotation for the nematode Trichostrongylus colubriformis.</title>
        <authorList>
            <person name="Martin J."/>
        </authorList>
    </citation>
    <scope>NUCLEOTIDE SEQUENCE [LARGE SCALE GENOMIC DNA]</scope>
    <source>
        <strain evidence="3">G859</strain>
        <tissue evidence="3">Whole worm</tissue>
    </source>
</reference>
<name>A0AAN8IFX8_TRICO</name>
<feature type="compositionally biased region" description="Basic and acidic residues" evidence="1">
    <location>
        <begin position="197"/>
        <end position="214"/>
    </location>
</feature>
<keyword evidence="4" id="KW-1185">Reference proteome</keyword>
<gene>
    <name evidence="3" type="ORF">GCK32_015649</name>
</gene>
<dbReference type="EMBL" id="WIXE01022018">
    <property type="protein sequence ID" value="KAK5967847.1"/>
    <property type="molecule type" value="Genomic_DNA"/>
</dbReference>
<feature type="region of interest" description="Disordered" evidence="1">
    <location>
        <begin position="126"/>
        <end position="214"/>
    </location>
</feature>
<dbReference type="Proteomes" id="UP001331761">
    <property type="component" value="Unassembled WGS sequence"/>
</dbReference>